<dbReference type="AlphaFoldDB" id="A0A7W3J373"/>
<dbReference type="EMBL" id="JACGXA010000001">
    <property type="protein sequence ID" value="MBA8805384.1"/>
    <property type="molecule type" value="Genomic_DNA"/>
</dbReference>
<reference evidence="1 2" key="1">
    <citation type="submission" date="2020-07" db="EMBL/GenBank/DDBJ databases">
        <title>Sequencing the genomes of 1000 actinobacteria strains.</title>
        <authorList>
            <person name="Klenk H.-P."/>
        </authorList>
    </citation>
    <scope>NUCLEOTIDE SEQUENCE [LARGE SCALE GENOMIC DNA]</scope>
    <source>
        <strain evidence="1 2">DSM 21349</strain>
    </source>
</reference>
<evidence type="ECO:0000313" key="1">
    <source>
        <dbReference type="EMBL" id="MBA8805384.1"/>
    </source>
</evidence>
<name>A0A7W3J373_9ACTN</name>
<organism evidence="1 2">
    <name type="scientific">Nocardioides ginsengisegetis</name>
    <dbReference type="NCBI Taxonomy" id="661491"/>
    <lineage>
        <taxon>Bacteria</taxon>
        <taxon>Bacillati</taxon>
        <taxon>Actinomycetota</taxon>
        <taxon>Actinomycetes</taxon>
        <taxon>Propionibacteriales</taxon>
        <taxon>Nocardioidaceae</taxon>
        <taxon>Nocardioides</taxon>
    </lineage>
</organism>
<evidence type="ECO:0008006" key="3">
    <source>
        <dbReference type="Google" id="ProtNLM"/>
    </source>
</evidence>
<gene>
    <name evidence="1" type="ORF">FB382_003675</name>
</gene>
<sequence length="269" mass="29951">MRLQGAAYFDGYGLDGRTPRPLLLASPDRQLRPSEAVRALREPVPPTERILAHGVWVTSPERALLDEMCGLDLWEGVVAADMAMAAALTSLARMRRYVASRPRRRNRQLVLDMLALADEHSASARETLTRLVWVIVAGLSPPLCNQPVFSLHGELLGVPDLFDPESGTVVDFDGSDHRSTVARHHDVGREELMRVHGLEYVTVLEPDLRDRARLGARFVDARERGLGRVCRDDASWTLMPPPGWPMPISLDDRLDVADLSAEARATARW</sequence>
<proteinExistence type="predicted"/>
<protein>
    <recommendedName>
        <fullName evidence="3">DUF559 domain-containing protein</fullName>
    </recommendedName>
</protein>
<dbReference type="RefSeq" id="WP_182541128.1">
    <property type="nucleotide sequence ID" value="NZ_JACGXA010000001.1"/>
</dbReference>
<dbReference type="Proteomes" id="UP000580910">
    <property type="component" value="Unassembled WGS sequence"/>
</dbReference>
<accession>A0A7W3J373</accession>
<comment type="caution">
    <text evidence="1">The sequence shown here is derived from an EMBL/GenBank/DDBJ whole genome shotgun (WGS) entry which is preliminary data.</text>
</comment>
<evidence type="ECO:0000313" key="2">
    <source>
        <dbReference type="Proteomes" id="UP000580910"/>
    </source>
</evidence>
<keyword evidence="2" id="KW-1185">Reference proteome</keyword>